<evidence type="ECO:0000313" key="2">
    <source>
        <dbReference type="EMBL" id="QJD77008.1"/>
    </source>
</evidence>
<protein>
    <submittedName>
        <fullName evidence="2">DUF4397 domain-containing protein</fullName>
    </submittedName>
</protein>
<dbReference type="Pfam" id="PF14344">
    <property type="entry name" value="DUF4397"/>
    <property type="match status" value="1"/>
</dbReference>
<organism evidence="2 3">
    <name type="scientific">Spirosoma rhododendri</name>
    <dbReference type="NCBI Taxonomy" id="2728024"/>
    <lineage>
        <taxon>Bacteria</taxon>
        <taxon>Pseudomonadati</taxon>
        <taxon>Bacteroidota</taxon>
        <taxon>Cytophagia</taxon>
        <taxon>Cytophagales</taxon>
        <taxon>Cytophagaceae</taxon>
        <taxon>Spirosoma</taxon>
    </lineage>
</organism>
<name>A0A7L5DKT2_9BACT</name>
<dbReference type="AlphaFoldDB" id="A0A7L5DKT2"/>
<dbReference type="RefSeq" id="WP_169548952.1">
    <property type="nucleotide sequence ID" value="NZ_CP051677.1"/>
</dbReference>
<dbReference type="InterPro" id="IPR025510">
    <property type="entry name" value="DUF4397"/>
</dbReference>
<dbReference type="Proteomes" id="UP000501128">
    <property type="component" value="Chromosome"/>
</dbReference>
<gene>
    <name evidence="2" type="ORF">HH216_00195</name>
</gene>
<reference evidence="2 3" key="1">
    <citation type="submission" date="2020-04" db="EMBL/GenBank/DDBJ databases">
        <title>Genome sequencing of novel species.</title>
        <authorList>
            <person name="Heo J."/>
            <person name="Kim S.-J."/>
            <person name="Kim J.-S."/>
            <person name="Hong S.-B."/>
            <person name="Kwon S.-W."/>
        </authorList>
    </citation>
    <scope>NUCLEOTIDE SEQUENCE [LARGE SCALE GENOMIC DNA]</scope>
    <source>
        <strain evidence="2 3">CJU-R4</strain>
    </source>
</reference>
<feature type="domain" description="DUF4397" evidence="1">
    <location>
        <begin position="35"/>
        <end position="176"/>
    </location>
</feature>
<evidence type="ECO:0000313" key="3">
    <source>
        <dbReference type="Proteomes" id="UP000501128"/>
    </source>
</evidence>
<sequence length="257" mass="26789">MRNYTYVLLLLATLIGWSCERETLSIPSTPTPAGARIKLVHTAPEAASIDLYINDQKISAGLPTGASSISAGTGTPTAITYGSTFPGSGVSYAVVQSGQVPITLSSPAATTTSSTTTVATQTLTLNEGSYYSLLVFGTGTQPQVKLIPDDFSAANDPSKFYVRFINLIPNAPAYDLALSTGTVLASNIAYQGISSFVGVDVSNNASFVFRLAGTTTNVTTAQTFTSSTSGRVVTIVAQGIFGRTGTAVPRLFIYVNR</sequence>
<dbReference type="KEGG" id="srho:HH216_00195"/>
<proteinExistence type="predicted"/>
<keyword evidence="3" id="KW-1185">Reference proteome</keyword>
<evidence type="ECO:0000259" key="1">
    <source>
        <dbReference type="Pfam" id="PF14344"/>
    </source>
</evidence>
<dbReference type="EMBL" id="CP051677">
    <property type="protein sequence ID" value="QJD77008.1"/>
    <property type="molecule type" value="Genomic_DNA"/>
</dbReference>
<accession>A0A7L5DKT2</accession>